<dbReference type="InterPro" id="IPR009959">
    <property type="entry name" value="Cyclase_SnoaL-like"/>
</dbReference>
<dbReference type="InterPro" id="IPR032710">
    <property type="entry name" value="NTF2-like_dom_sf"/>
</dbReference>
<dbReference type="GO" id="GO:0030638">
    <property type="term" value="P:polyketide metabolic process"/>
    <property type="evidence" value="ECO:0007669"/>
    <property type="project" value="InterPro"/>
</dbReference>
<dbReference type="Gene3D" id="3.10.450.50">
    <property type="match status" value="1"/>
</dbReference>
<dbReference type="EMBL" id="CP066831">
    <property type="protein sequence ID" value="QQM42625.1"/>
    <property type="molecule type" value="Genomic_DNA"/>
</dbReference>
<dbReference type="PANTHER" id="PTHR38436:SF1">
    <property type="entry name" value="ESTER CYCLASE"/>
    <property type="match status" value="1"/>
</dbReference>
<name>A0A7T7I7U7_9ACTN</name>
<evidence type="ECO:0000313" key="3">
    <source>
        <dbReference type="Proteomes" id="UP000595636"/>
    </source>
</evidence>
<evidence type="ECO:0000259" key="1">
    <source>
        <dbReference type="Pfam" id="PF12680"/>
    </source>
</evidence>
<dbReference type="Proteomes" id="UP000595636">
    <property type="component" value="Chromosome"/>
</dbReference>
<dbReference type="Pfam" id="PF12680">
    <property type="entry name" value="SnoaL_2"/>
    <property type="match status" value="1"/>
</dbReference>
<dbReference type="InterPro" id="IPR037401">
    <property type="entry name" value="SnoaL-like"/>
</dbReference>
<reference evidence="2 3" key="1">
    <citation type="submission" date="2020-12" db="EMBL/GenBank/DDBJ databases">
        <title>A novel species.</title>
        <authorList>
            <person name="Li K."/>
        </authorList>
    </citation>
    <scope>NUCLEOTIDE SEQUENCE [LARGE SCALE GENOMIC DNA]</scope>
    <source>
        <strain evidence="2 3">ZYC-3</strain>
    </source>
</reference>
<gene>
    <name evidence="2" type="ORF">JEQ17_26515</name>
</gene>
<proteinExistence type="predicted"/>
<evidence type="ECO:0000313" key="2">
    <source>
        <dbReference type="EMBL" id="QQM42625.1"/>
    </source>
</evidence>
<protein>
    <submittedName>
        <fullName evidence="2">Nuclear transport factor 2 family protein</fullName>
    </submittedName>
</protein>
<dbReference type="SUPFAM" id="SSF54427">
    <property type="entry name" value="NTF2-like"/>
    <property type="match status" value="1"/>
</dbReference>
<sequence>MGQARDVMDRLTEALTTNQDLKVIAELYAADAVAFTPDEGEIHGRDNIVEYWRHMTEAVPEATFETVYSYEIGDTAVDEGFFSGRNTGPLVLPSGESLPATQKEIRVRGVDFATVDADGRIASYRLYFDQMDFLGQLGLLPEELPA</sequence>
<keyword evidence="3" id="KW-1185">Reference proteome</keyword>
<dbReference type="RefSeq" id="WP_200397533.1">
    <property type="nucleotide sequence ID" value="NZ_CP066831.1"/>
</dbReference>
<organism evidence="2 3">
    <name type="scientific">Streptomyces liliifuscus</name>
    <dbReference type="NCBI Taxonomy" id="2797636"/>
    <lineage>
        <taxon>Bacteria</taxon>
        <taxon>Bacillati</taxon>
        <taxon>Actinomycetota</taxon>
        <taxon>Actinomycetes</taxon>
        <taxon>Kitasatosporales</taxon>
        <taxon>Streptomycetaceae</taxon>
        <taxon>Streptomyces</taxon>
    </lineage>
</organism>
<dbReference type="KEGG" id="slf:JEQ17_26515"/>
<accession>A0A7T7I7U7</accession>
<dbReference type="PANTHER" id="PTHR38436">
    <property type="entry name" value="POLYKETIDE CYCLASE SNOAL-LIKE DOMAIN"/>
    <property type="match status" value="1"/>
</dbReference>
<feature type="domain" description="SnoaL-like" evidence="1">
    <location>
        <begin position="11"/>
        <end position="123"/>
    </location>
</feature>
<dbReference type="AlphaFoldDB" id="A0A7T7I7U7"/>